<keyword evidence="17" id="KW-0732">Signal</keyword>
<comment type="cofactor">
    <cofactor evidence="12">
        <name>Ca(2+)</name>
        <dbReference type="ChEBI" id="CHEBI:29108"/>
    </cofactor>
    <text evidence="12">Binds 2 calcium ions per subunit.</text>
</comment>
<feature type="active site" description="Proton acceptor" evidence="10">
    <location>
        <position position="69"/>
    </location>
</feature>
<reference evidence="19" key="1">
    <citation type="submission" date="2020-01" db="EMBL/GenBank/DDBJ databases">
        <title>Genome sequence of Kobresia littledalei, the first chromosome-level genome in the family Cyperaceae.</title>
        <authorList>
            <person name="Qu G."/>
        </authorList>
    </citation>
    <scope>NUCLEOTIDE SEQUENCE</scope>
    <source>
        <strain evidence="19">C.B.Clarke</strain>
        <tissue evidence="19">Leaf</tissue>
    </source>
</reference>
<protein>
    <submittedName>
        <fullName evidence="19">Peroxidase 1-like protein</fullName>
    </submittedName>
</protein>
<dbReference type="EMBL" id="SWLB01000019">
    <property type="protein sequence ID" value="KAF3325650.1"/>
    <property type="molecule type" value="Genomic_DNA"/>
</dbReference>
<evidence type="ECO:0000256" key="11">
    <source>
        <dbReference type="PIRSR" id="PIRSR600823-2"/>
    </source>
</evidence>
<feature type="transmembrane region" description="Helical" evidence="16">
    <location>
        <begin position="161"/>
        <end position="183"/>
    </location>
</feature>
<comment type="caution">
    <text evidence="19">The sequence shown here is derived from an EMBL/GenBank/DDBJ whole genome shotgun (WGS) entry which is preliminary data.</text>
</comment>
<accession>A0A833VGV1</accession>
<keyword evidence="4" id="KW-0349">Heme</keyword>
<dbReference type="GO" id="GO:0042744">
    <property type="term" value="P:hydrogen peroxide catabolic process"/>
    <property type="evidence" value="ECO:0007669"/>
    <property type="project" value="UniProtKB-KW"/>
</dbReference>
<dbReference type="PROSITE" id="PS50873">
    <property type="entry name" value="PEROXIDASE_4"/>
    <property type="match status" value="1"/>
</dbReference>
<feature type="binding site" evidence="12">
    <location>
        <position position="70"/>
    </location>
    <ligand>
        <name>Ca(2+)</name>
        <dbReference type="ChEBI" id="CHEBI:29108"/>
        <label>1</label>
    </ligand>
</feature>
<sequence length="188" mass="20357">MAFVTVAKPLLPILAILLLFSTTIDAQGLVVGFYNSTCPNAETIIRTEVVNILTKAQSLAGPLLRMFFHDCFVNGCDGSVLLNGTAANPAEKDSIPNLSLRGYSAIDKTNGPTWDVPTGRRDGNRSVSQDALNNLPPPFVSAQEALNQFYIPKGLDAKDQLVLSGIQGLMYIFLGPFWVLILLDHPII</sequence>
<evidence type="ECO:0000256" key="5">
    <source>
        <dbReference type="ARBA" id="ARBA00022723"/>
    </source>
</evidence>
<evidence type="ECO:0000256" key="4">
    <source>
        <dbReference type="ARBA" id="ARBA00022617"/>
    </source>
</evidence>
<keyword evidence="20" id="KW-1185">Reference proteome</keyword>
<feature type="disulfide bond" evidence="14">
    <location>
        <begin position="71"/>
        <end position="76"/>
    </location>
</feature>
<dbReference type="GO" id="GO:0006979">
    <property type="term" value="P:response to oxidative stress"/>
    <property type="evidence" value="ECO:0007669"/>
    <property type="project" value="InterPro"/>
</dbReference>
<dbReference type="Proteomes" id="UP000623129">
    <property type="component" value="Unassembled WGS sequence"/>
</dbReference>
<evidence type="ECO:0000256" key="2">
    <source>
        <dbReference type="ARBA" id="ARBA00001970"/>
    </source>
</evidence>
<organism evidence="19 20">
    <name type="scientific">Carex littledalei</name>
    <dbReference type="NCBI Taxonomy" id="544730"/>
    <lineage>
        <taxon>Eukaryota</taxon>
        <taxon>Viridiplantae</taxon>
        <taxon>Streptophyta</taxon>
        <taxon>Embryophyta</taxon>
        <taxon>Tracheophyta</taxon>
        <taxon>Spermatophyta</taxon>
        <taxon>Magnoliopsida</taxon>
        <taxon>Liliopsida</taxon>
        <taxon>Poales</taxon>
        <taxon>Cyperaceae</taxon>
        <taxon>Cyperoideae</taxon>
        <taxon>Cariceae</taxon>
        <taxon>Carex</taxon>
        <taxon>Carex subgen. Euthyceras</taxon>
    </lineage>
</organism>
<dbReference type="GO" id="GO:0140825">
    <property type="term" value="F:lactoperoxidase activity"/>
    <property type="evidence" value="ECO:0007669"/>
    <property type="project" value="UniProtKB-EC"/>
</dbReference>
<evidence type="ECO:0000313" key="19">
    <source>
        <dbReference type="EMBL" id="KAF3325650.1"/>
    </source>
</evidence>
<dbReference type="InterPro" id="IPR002016">
    <property type="entry name" value="Haem_peroxidase"/>
</dbReference>
<keyword evidence="16" id="KW-1133">Transmembrane helix</keyword>
<feature type="binding site" evidence="12">
    <location>
        <position position="73"/>
    </location>
    <ligand>
        <name>Ca(2+)</name>
        <dbReference type="ChEBI" id="CHEBI:29108"/>
        <label>1</label>
    </ligand>
</feature>
<comment type="similarity">
    <text evidence="15">Belongs to the peroxidase family.</text>
</comment>
<feature type="binding site" evidence="12">
    <location>
        <position position="75"/>
    </location>
    <ligand>
        <name>Ca(2+)</name>
        <dbReference type="ChEBI" id="CHEBI:29108"/>
        <label>1</label>
    </ligand>
</feature>
<dbReference type="PRINTS" id="PR00458">
    <property type="entry name" value="PEROXIDASE"/>
</dbReference>
<feature type="domain" description="Plant heme peroxidase family profile" evidence="18">
    <location>
        <begin position="28"/>
        <end position="165"/>
    </location>
</feature>
<evidence type="ECO:0000256" key="14">
    <source>
        <dbReference type="PIRSR" id="PIRSR600823-5"/>
    </source>
</evidence>
<evidence type="ECO:0000256" key="6">
    <source>
        <dbReference type="ARBA" id="ARBA00022837"/>
    </source>
</evidence>
<evidence type="ECO:0000256" key="10">
    <source>
        <dbReference type="PIRSR" id="PIRSR600823-1"/>
    </source>
</evidence>
<dbReference type="OrthoDB" id="2113341at2759"/>
<dbReference type="Pfam" id="PF00141">
    <property type="entry name" value="peroxidase"/>
    <property type="match status" value="1"/>
</dbReference>
<dbReference type="InterPro" id="IPR000823">
    <property type="entry name" value="Peroxidase_pln"/>
</dbReference>
<keyword evidence="8" id="KW-0408">Iron</keyword>
<comment type="catalytic activity">
    <reaction evidence="1">
        <text>2 a phenolic donor + H2O2 = 2 a phenolic radical donor + 2 H2O</text>
        <dbReference type="Rhea" id="RHEA:56136"/>
        <dbReference type="ChEBI" id="CHEBI:15377"/>
        <dbReference type="ChEBI" id="CHEBI:16240"/>
        <dbReference type="ChEBI" id="CHEBI:139520"/>
        <dbReference type="ChEBI" id="CHEBI:139521"/>
        <dbReference type="EC" id="1.11.1.7"/>
    </reaction>
</comment>
<keyword evidence="9" id="KW-0376">Hydrogen peroxide</keyword>
<dbReference type="SUPFAM" id="SSF48113">
    <property type="entry name" value="Heme-dependent peroxidases"/>
    <property type="match status" value="1"/>
</dbReference>
<feature type="binding site" evidence="12">
    <location>
        <position position="79"/>
    </location>
    <ligand>
        <name>Ca(2+)</name>
        <dbReference type="ChEBI" id="CHEBI:29108"/>
        <label>1</label>
    </ligand>
</feature>
<evidence type="ECO:0000313" key="20">
    <source>
        <dbReference type="Proteomes" id="UP000623129"/>
    </source>
</evidence>
<evidence type="ECO:0000256" key="9">
    <source>
        <dbReference type="ARBA" id="ARBA00023324"/>
    </source>
</evidence>
<keyword evidence="6 12" id="KW-0106">Calcium</keyword>
<dbReference type="GO" id="GO:0046872">
    <property type="term" value="F:metal ion binding"/>
    <property type="evidence" value="ECO:0007669"/>
    <property type="project" value="UniProtKB-KW"/>
</dbReference>
<keyword evidence="7" id="KW-0560">Oxidoreductase</keyword>
<dbReference type="InterPro" id="IPR010255">
    <property type="entry name" value="Haem_peroxidase_sf"/>
</dbReference>
<comment type="cofactor">
    <cofactor evidence="2">
        <name>heme b</name>
        <dbReference type="ChEBI" id="CHEBI:60344"/>
    </cofactor>
</comment>
<feature type="binding site" evidence="11">
    <location>
        <position position="136"/>
    </location>
    <ligand>
        <name>substrate</name>
    </ligand>
</feature>
<feature type="binding site" evidence="12">
    <location>
        <position position="91"/>
    </location>
    <ligand>
        <name>Ca(2+)</name>
        <dbReference type="ChEBI" id="CHEBI:29108"/>
        <label>1</label>
    </ligand>
</feature>
<evidence type="ECO:0000256" key="1">
    <source>
        <dbReference type="ARBA" id="ARBA00000189"/>
    </source>
</evidence>
<dbReference type="PROSITE" id="PS00436">
    <property type="entry name" value="PEROXIDASE_2"/>
    <property type="match status" value="1"/>
</dbReference>
<dbReference type="GO" id="GO:0020037">
    <property type="term" value="F:heme binding"/>
    <property type="evidence" value="ECO:0007669"/>
    <property type="project" value="InterPro"/>
</dbReference>
<keyword evidence="14" id="KW-1015">Disulfide bond</keyword>
<dbReference type="InterPro" id="IPR019794">
    <property type="entry name" value="Peroxidases_AS"/>
</dbReference>
<evidence type="ECO:0000256" key="12">
    <source>
        <dbReference type="PIRSR" id="PIRSR600823-3"/>
    </source>
</evidence>
<evidence type="ECO:0000256" key="17">
    <source>
        <dbReference type="SAM" id="SignalP"/>
    </source>
</evidence>
<name>A0A833VGV1_9POAL</name>
<keyword evidence="16" id="KW-0472">Membrane</keyword>
<evidence type="ECO:0000256" key="7">
    <source>
        <dbReference type="ARBA" id="ARBA00023002"/>
    </source>
</evidence>
<feature type="chain" id="PRO_5032772905" evidence="17">
    <location>
        <begin position="27"/>
        <end position="188"/>
    </location>
</feature>
<dbReference type="PRINTS" id="PR00461">
    <property type="entry name" value="PLPEROXIDASE"/>
</dbReference>
<dbReference type="PANTHER" id="PTHR31235">
    <property type="entry name" value="PEROXIDASE 25-RELATED"/>
    <property type="match status" value="1"/>
</dbReference>
<feature type="signal peptide" evidence="17">
    <location>
        <begin position="1"/>
        <end position="26"/>
    </location>
</feature>
<evidence type="ECO:0000256" key="15">
    <source>
        <dbReference type="RuleBase" id="RU004241"/>
    </source>
</evidence>
<dbReference type="Gene3D" id="1.10.520.10">
    <property type="match status" value="1"/>
</dbReference>
<proteinExistence type="inferred from homology"/>
<feature type="binding site" evidence="12">
    <location>
        <position position="77"/>
    </location>
    <ligand>
        <name>Ca(2+)</name>
        <dbReference type="ChEBI" id="CHEBI:29108"/>
        <label>1</label>
    </ligand>
</feature>
<keyword evidence="3 19" id="KW-0575">Peroxidase</keyword>
<evidence type="ECO:0000256" key="8">
    <source>
        <dbReference type="ARBA" id="ARBA00023004"/>
    </source>
</evidence>
<gene>
    <name evidence="19" type="ORF">FCM35_KLT08730</name>
</gene>
<evidence type="ECO:0000256" key="3">
    <source>
        <dbReference type="ARBA" id="ARBA00022559"/>
    </source>
</evidence>
<keyword evidence="5 12" id="KW-0479">Metal-binding</keyword>
<evidence type="ECO:0000256" key="13">
    <source>
        <dbReference type="PIRSR" id="PIRSR600823-4"/>
    </source>
</evidence>
<keyword evidence="16" id="KW-0812">Transmembrane</keyword>
<dbReference type="AlphaFoldDB" id="A0A833VGV1"/>
<evidence type="ECO:0000256" key="16">
    <source>
        <dbReference type="SAM" id="Phobius"/>
    </source>
</evidence>
<feature type="site" description="Transition state stabilizer" evidence="13">
    <location>
        <position position="65"/>
    </location>
</feature>
<evidence type="ECO:0000259" key="18">
    <source>
        <dbReference type="PROSITE" id="PS50873"/>
    </source>
</evidence>